<comment type="subcellular location">
    <subcellularLocation>
        <location evidence="1">Cell membrane</location>
        <topology evidence="1">Multi-pass membrane protein</topology>
    </subcellularLocation>
</comment>
<feature type="transmembrane region" description="Helical" evidence="5">
    <location>
        <begin position="253"/>
        <end position="276"/>
    </location>
</feature>
<accession>A0A1M5RAX9</accession>
<evidence type="ECO:0000259" key="6">
    <source>
        <dbReference type="PROSITE" id="PS50929"/>
    </source>
</evidence>
<dbReference type="OrthoDB" id="311344at2"/>
<feature type="domain" description="ABC transmembrane type-1" evidence="6">
    <location>
        <begin position="30"/>
        <end position="311"/>
    </location>
</feature>
<dbReference type="InterPro" id="IPR011527">
    <property type="entry name" value="ABC1_TM_dom"/>
</dbReference>
<dbReference type="EMBL" id="FQWZ01000007">
    <property type="protein sequence ID" value="SHH23421.1"/>
    <property type="molecule type" value="Genomic_DNA"/>
</dbReference>
<keyword evidence="8" id="KW-1185">Reference proteome</keyword>
<keyword evidence="3 5" id="KW-1133">Transmembrane helix</keyword>
<dbReference type="GO" id="GO:0005886">
    <property type="term" value="C:plasma membrane"/>
    <property type="evidence" value="ECO:0007669"/>
    <property type="project" value="UniProtKB-SubCell"/>
</dbReference>
<gene>
    <name evidence="7" type="ORF">SAMN04488068_2998</name>
</gene>
<dbReference type="Gene3D" id="3.40.50.300">
    <property type="entry name" value="P-loop containing nucleotide triphosphate hydrolases"/>
    <property type="match status" value="1"/>
</dbReference>
<dbReference type="PROSITE" id="PS50929">
    <property type="entry name" value="ABC_TM1F"/>
    <property type="match status" value="1"/>
</dbReference>
<sequence length="556" mass="61430">MGAPLDVASQRQRLSRLFSSIISPDRRFYWLAFVYGLATAVLALAVPFSVQVLISTVSNTALLRPVVVLAIVLFSLLLMYGLLYAVQSHLMDRFERRFFARLSQTAVLRSLHARVIETPGLNREELANRFFEVVTVQRNVPKLVLDGTSVLLQSLVGIVVVAAYNPVFIVFSAVLLLIAWMIWRGWVDDAVTTKLAASRAKFKTARWIAELGRVHGSFQSERTIRYAAQQTENLIAAYVGEHRGHFRFKLSQLCGYYGLYALASAGLLGVGGWLVIRNQLTLGQLVAAELIFAAVFTSLTRLPSLLDQYYELCAAVDKLGELLEAPQESKIQGEPLPAGPLGLHFDRVDTQWAGIGYQLDYALAAGAKIWVQDDDDDLRAAVLALVQRRHVADSGCLRIGSAHVDELDVHQLRDAVIVVDDAEPLEQSIADNLSLGDESITRSQMRDQLQALGLGHVLERLPEGLDTRLARTGYPLSPEDAIRLKIAIALLARPRVLIVTPVLDRLSQRQRQAVIDAVLAQPSLTFVLFTHRDDVQGLQGPETLGHPLDRRDGDAA</sequence>
<dbReference type="AlphaFoldDB" id="A0A1M5RAX9"/>
<dbReference type="SUPFAM" id="SSF90123">
    <property type="entry name" value="ABC transporter transmembrane region"/>
    <property type="match status" value="1"/>
</dbReference>
<reference evidence="7 8" key="1">
    <citation type="submission" date="2016-11" db="EMBL/GenBank/DDBJ databases">
        <authorList>
            <person name="Jaros S."/>
            <person name="Januszkiewicz K."/>
            <person name="Wedrychowicz H."/>
        </authorList>
    </citation>
    <scope>NUCLEOTIDE SEQUENCE [LARGE SCALE GENOMIC DNA]</scope>
    <source>
        <strain evidence="7 8">CGMCC 1.7049</strain>
    </source>
</reference>
<dbReference type="GO" id="GO:0005524">
    <property type="term" value="F:ATP binding"/>
    <property type="evidence" value="ECO:0007669"/>
    <property type="project" value="UniProtKB-KW"/>
</dbReference>
<evidence type="ECO:0000256" key="1">
    <source>
        <dbReference type="ARBA" id="ARBA00004651"/>
    </source>
</evidence>
<dbReference type="Gene3D" id="1.20.1560.10">
    <property type="entry name" value="ABC transporter type 1, transmembrane domain"/>
    <property type="match status" value="1"/>
</dbReference>
<dbReference type="PANTHER" id="PTHR43394:SF4">
    <property type="entry name" value="TOXIN SECRETION ABC TRANSPORTER ATP-BINDING PROTEIN"/>
    <property type="match status" value="1"/>
</dbReference>
<dbReference type="PANTHER" id="PTHR43394">
    <property type="entry name" value="ATP-DEPENDENT PERMEASE MDL1, MITOCHONDRIAL"/>
    <property type="match status" value="1"/>
</dbReference>
<evidence type="ECO:0000256" key="5">
    <source>
        <dbReference type="SAM" id="Phobius"/>
    </source>
</evidence>
<dbReference type="InterPro" id="IPR027417">
    <property type="entry name" value="P-loop_NTPase"/>
</dbReference>
<dbReference type="InterPro" id="IPR039421">
    <property type="entry name" value="Type_1_exporter"/>
</dbReference>
<protein>
    <submittedName>
        <fullName evidence="7">Putative ABC transport system ATP-binding protein</fullName>
    </submittedName>
</protein>
<dbReference type="RefSeq" id="WP_072898701.1">
    <property type="nucleotide sequence ID" value="NZ_FQWZ01000007.1"/>
</dbReference>
<feature type="transmembrane region" description="Helical" evidence="5">
    <location>
        <begin position="28"/>
        <end position="54"/>
    </location>
</feature>
<evidence type="ECO:0000256" key="4">
    <source>
        <dbReference type="ARBA" id="ARBA00023136"/>
    </source>
</evidence>
<dbReference type="GO" id="GO:0015421">
    <property type="term" value="F:ABC-type oligopeptide transporter activity"/>
    <property type="evidence" value="ECO:0007669"/>
    <property type="project" value="TreeGrafter"/>
</dbReference>
<dbReference type="STRING" id="490188.SAMN04488068_2998"/>
<evidence type="ECO:0000256" key="2">
    <source>
        <dbReference type="ARBA" id="ARBA00022692"/>
    </source>
</evidence>
<organism evidence="7 8">
    <name type="scientific">Hydrocarboniphaga daqingensis</name>
    <dbReference type="NCBI Taxonomy" id="490188"/>
    <lineage>
        <taxon>Bacteria</taxon>
        <taxon>Pseudomonadati</taxon>
        <taxon>Pseudomonadota</taxon>
        <taxon>Gammaproteobacteria</taxon>
        <taxon>Nevskiales</taxon>
        <taxon>Nevskiaceae</taxon>
        <taxon>Hydrocarboniphaga</taxon>
    </lineage>
</organism>
<keyword evidence="7" id="KW-0547">Nucleotide-binding</keyword>
<evidence type="ECO:0000313" key="8">
    <source>
        <dbReference type="Proteomes" id="UP000199758"/>
    </source>
</evidence>
<keyword evidence="7" id="KW-0067">ATP-binding</keyword>
<proteinExistence type="predicted"/>
<feature type="transmembrane region" description="Helical" evidence="5">
    <location>
        <begin position="66"/>
        <end position="86"/>
    </location>
</feature>
<dbReference type="SUPFAM" id="SSF52540">
    <property type="entry name" value="P-loop containing nucleoside triphosphate hydrolases"/>
    <property type="match status" value="1"/>
</dbReference>
<evidence type="ECO:0000313" key="7">
    <source>
        <dbReference type="EMBL" id="SHH23421.1"/>
    </source>
</evidence>
<dbReference type="Proteomes" id="UP000199758">
    <property type="component" value="Unassembled WGS sequence"/>
</dbReference>
<keyword evidence="2 5" id="KW-0812">Transmembrane</keyword>
<name>A0A1M5RAX9_9GAMM</name>
<dbReference type="InterPro" id="IPR036640">
    <property type="entry name" value="ABC1_TM_sf"/>
</dbReference>
<keyword evidence="4 5" id="KW-0472">Membrane</keyword>
<evidence type="ECO:0000256" key="3">
    <source>
        <dbReference type="ARBA" id="ARBA00022989"/>
    </source>
</evidence>